<reference evidence="2" key="1">
    <citation type="submission" date="2014-09" db="EMBL/GenBank/DDBJ databases">
        <authorList>
            <person name="Magalhaes I.L.F."/>
            <person name="Oliveira U."/>
            <person name="Santos F.R."/>
            <person name="Vidigal T.H.D.A."/>
            <person name="Brescovit A.D."/>
            <person name="Santos A.J."/>
        </authorList>
    </citation>
    <scope>NUCLEOTIDE SEQUENCE</scope>
    <source>
        <tissue evidence="2">Shoot tissue taken approximately 20 cm above the soil surface</tissue>
    </source>
</reference>
<dbReference type="EMBL" id="GBRH01228972">
    <property type="protein sequence ID" value="JAD68923.1"/>
    <property type="molecule type" value="Transcribed_RNA"/>
</dbReference>
<accession>A0A0A9C381</accession>
<sequence>MDSPTFRSGMIFFYTVLIIVISFLSSEVLCVLK</sequence>
<protein>
    <submittedName>
        <fullName evidence="2">Uncharacterized protein</fullName>
    </submittedName>
</protein>
<keyword evidence="1" id="KW-1133">Transmembrane helix</keyword>
<proteinExistence type="predicted"/>
<organism evidence="2">
    <name type="scientific">Arundo donax</name>
    <name type="common">Giant reed</name>
    <name type="synonym">Donax arundinaceus</name>
    <dbReference type="NCBI Taxonomy" id="35708"/>
    <lineage>
        <taxon>Eukaryota</taxon>
        <taxon>Viridiplantae</taxon>
        <taxon>Streptophyta</taxon>
        <taxon>Embryophyta</taxon>
        <taxon>Tracheophyta</taxon>
        <taxon>Spermatophyta</taxon>
        <taxon>Magnoliopsida</taxon>
        <taxon>Liliopsida</taxon>
        <taxon>Poales</taxon>
        <taxon>Poaceae</taxon>
        <taxon>PACMAD clade</taxon>
        <taxon>Arundinoideae</taxon>
        <taxon>Arundineae</taxon>
        <taxon>Arundo</taxon>
    </lineage>
</organism>
<name>A0A0A9C381_ARUDO</name>
<keyword evidence="1" id="KW-0812">Transmembrane</keyword>
<evidence type="ECO:0000313" key="2">
    <source>
        <dbReference type="EMBL" id="JAD68923.1"/>
    </source>
</evidence>
<feature type="transmembrane region" description="Helical" evidence="1">
    <location>
        <begin position="12"/>
        <end position="32"/>
    </location>
</feature>
<dbReference type="AlphaFoldDB" id="A0A0A9C381"/>
<reference evidence="2" key="2">
    <citation type="journal article" date="2015" name="Data Brief">
        <title>Shoot transcriptome of the giant reed, Arundo donax.</title>
        <authorList>
            <person name="Barrero R.A."/>
            <person name="Guerrero F.D."/>
            <person name="Moolhuijzen P."/>
            <person name="Goolsby J.A."/>
            <person name="Tidwell J."/>
            <person name="Bellgard S.E."/>
            <person name="Bellgard M.I."/>
        </authorList>
    </citation>
    <scope>NUCLEOTIDE SEQUENCE</scope>
    <source>
        <tissue evidence="2">Shoot tissue taken approximately 20 cm above the soil surface</tissue>
    </source>
</reference>
<evidence type="ECO:0000256" key="1">
    <source>
        <dbReference type="SAM" id="Phobius"/>
    </source>
</evidence>
<keyword evidence="1" id="KW-0472">Membrane</keyword>